<reference evidence="1" key="1">
    <citation type="journal article" date="2015" name="Nature">
        <title>Complex archaea that bridge the gap between prokaryotes and eukaryotes.</title>
        <authorList>
            <person name="Spang A."/>
            <person name="Saw J.H."/>
            <person name="Jorgensen S.L."/>
            <person name="Zaremba-Niedzwiedzka K."/>
            <person name="Martijn J."/>
            <person name="Lind A.E."/>
            <person name="van Eijk R."/>
            <person name="Schleper C."/>
            <person name="Guy L."/>
            <person name="Ettema T.J."/>
        </authorList>
    </citation>
    <scope>NUCLEOTIDE SEQUENCE</scope>
</reference>
<proteinExistence type="predicted"/>
<accession>A0A0F9KC52</accession>
<dbReference type="EMBL" id="LAZR01008322">
    <property type="protein sequence ID" value="KKM79523.1"/>
    <property type="molecule type" value="Genomic_DNA"/>
</dbReference>
<comment type="caution">
    <text evidence="1">The sequence shown here is derived from an EMBL/GenBank/DDBJ whole genome shotgun (WGS) entry which is preliminary data.</text>
</comment>
<dbReference type="AlphaFoldDB" id="A0A0F9KC52"/>
<evidence type="ECO:0000313" key="1">
    <source>
        <dbReference type="EMBL" id="KKM79523.1"/>
    </source>
</evidence>
<sequence>MALRQGQRYVRVLIPSLVLYLYDHVKIDRGETVVGASVEGDEVAFLIEKVNEETPQD</sequence>
<gene>
    <name evidence="1" type="ORF">LCGC14_1349130</name>
</gene>
<organism evidence="1">
    <name type="scientific">marine sediment metagenome</name>
    <dbReference type="NCBI Taxonomy" id="412755"/>
    <lineage>
        <taxon>unclassified sequences</taxon>
        <taxon>metagenomes</taxon>
        <taxon>ecological metagenomes</taxon>
    </lineage>
</organism>
<name>A0A0F9KC52_9ZZZZ</name>
<protein>
    <submittedName>
        <fullName evidence="1">Uncharacterized protein</fullName>
    </submittedName>
</protein>